<gene>
    <name evidence="2" type="ORF">ACFQ3W_18585</name>
</gene>
<keyword evidence="3" id="KW-1185">Reference proteome</keyword>
<evidence type="ECO:0000259" key="1">
    <source>
        <dbReference type="Pfam" id="PF13524"/>
    </source>
</evidence>
<organism evidence="2 3">
    <name type="scientific">Paenibacillus puldeungensis</name>
    <dbReference type="NCBI Taxonomy" id="696536"/>
    <lineage>
        <taxon>Bacteria</taxon>
        <taxon>Bacillati</taxon>
        <taxon>Bacillota</taxon>
        <taxon>Bacilli</taxon>
        <taxon>Bacillales</taxon>
        <taxon>Paenibacillaceae</taxon>
        <taxon>Paenibacillus</taxon>
    </lineage>
</organism>
<dbReference type="InterPro" id="IPR055259">
    <property type="entry name" value="YkvP/CgeB_Glyco_trans-like"/>
</dbReference>
<dbReference type="EMBL" id="JBHTLM010000015">
    <property type="protein sequence ID" value="MFD1178287.1"/>
    <property type="molecule type" value="Genomic_DNA"/>
</dbReference>
<dbReference type="GO" id="GO:0016757">
    <property type="term" value="F:glycosyltransferase activity"/>
    <property type="evidence" value="ECO:0007669"/>
    <property type="project" value="UniProtKB-KW"/>
</dbReference>
<keyword evidence="2" id="KW-0328">Glycosyltransferase</keyword>
<name>A0ABW3S245_9BACL</name>
<evidence type="ECO:0000313" key="2">
    <source>
        <dbReference type="EMBL" id="MFD1178287.1"/>
    </source>
</evidence>
<evidence type="ECO:0000313" key="3">
    <source>
        <dbReference type="Proteomes" id="UP001597262"/>
    </source>
</evidence>
<dbReference type="Proteomes" id="UP001597262">
    <property type="component" value="Unassembled WGS sequence"/>
</dbReference>
<comment type="caution">
    <text evidence="2">The sequence shown here is derived from an EMBL/GenBank/DDBJ whole genome shotgun (WGS) entry which is preliminary data.</text>
</comment>
<keyword evidence="2" id="KW-0808">Transferase</keyword>
<dbReference type="SUPFAM" id="SSF53756">
    <property type="entry name" value="UDP-Glycosyltransferase/glycogen phosphorylase"/>
    <property type="match status" value="1"/>
</dbReference>
<dbReference type="RefSeq" id="WP_379320728.1">
    <property type="nucleotide sequence ID" value="NZ_JBHTLM010000015.1"/>
</dbReference>
<proteinExistence type="predicted"/>
<reference evidence="3" key="1">
    <citation type="journal article" date="2019" name="Int. J. Syst. Evol. Microbiol.">
        <title>The Global Catalogue of Microorganisms (GCM) 10K type strain sequencing project: providing services to taxonomists for standard genome sequencing and annotation.</title>
        <authorList>
            <consortium name="The Broad Institute Genomics Platform"/>
            <consortium name="The Broad Institute Genome Sequencing Center for Infectious Disease"/>
            <person name="Wu L."/>
            <person name="Ma J."/>
        </authorList>
    </citation>
    <scope>NUCLEOTIDE SEQUENCE [LARGE SCALE GENOMIC DNA]</scope>
    <source>
        <strain evidence="3">CCUG 59189</strain>
    </source>
</reference>
<dbReference type="EC" id="2.4.-.-" evidence="2"/>
<protein>
    <submittedName>
        <fullName evidence="2">Glycosyltransferase</fullName>
        <ecNumber evidence="2">2.4.-.-</ecNumber>
    </submittedName>
</protein>
<dbReference type="Pfam" id="PF13524">
    <property type="entry name" value="Glyco_trans_1_2"/>
    <property type="match status" value="1"/>
</dbReference>
<sequence length="378" mass="42646">MLTEKLAVSAIAAFGNGAADPSQLGRTAGLKVGYEEGYLRGRASVIIQQERPPFPVRNLKILYVGSGKGFPYAPIDEAISATLQTLVSELFIYEQGQVLSDLVTGLRPDLVLVLDGMEMPTEQIDAVRAKGIPTAVWLTDDPYYTDITVSLASHYDYVFTLERNCVDLYSNAGCAHVHYLPFAAYTEHYRPTLSRSPVRRNLSFIGSAYWNRVQFLQPIIGELIAHGLMINGIWWDRLPEYPQFQDHIELGKWMGPAETAEVYSGTKIILNLHRSPFEETVNNNTAGILAVSPNPRTFEISACGTLQLVDARDDLALFYTPGKEIETFSSPEELLLKIQFYLTHEQERREIALRALERTYRDHTYSNRLDELLRYIFG</sequence>
<feature type="domain" description="Spore protein YkvP/CgeB glycosyl transferase-like" evidence="1">
    <location>
        <begin position="214"/>
        <end position="373"/>
    </location>
</feature>
<accession>A0ABW3S245</accession>